<dbReference type="RefSeq" id="WP_108174359.1">
    <property type="nucleotide sequence ID" value="NZ_PZZL01000001.1"/>
</dbReference>
<evidence type="ECO:0000313" key="1">
    <source>
        <dbReference type="EMBL" id="PTM61925.1"/>
    </source>
</evidence>
<gene>
    <name evidence="1" type="ORF">C8P69_101598</name>
</gene>
<protein>
    <submittedName>
        <fullName evidence="1">Uncharacterized protein</fullName>
    </submittedName>
</protein>
<accession>A0A2T4ZIW7</accession>
<sequence>MSQAGRAYTPGTCITTSAISAIASRFEQRQHYAAARDACPVEDDESVIDAICGRLSAIDRDILSLPPLNLADLAAQAAVVLDADGEFITEDVRTVLSRVLALSKVLS</sequence>
<dbReference type="AlphaFoldDB" id="A0A2T4ZIW7"/>
<comment type="caution">
    <text evidence="1">The sequence shown here is derived from an EMBL/GenBank/DDBJ whole genome shotgun (WGS) entry which is preliminary data.</text>
</comment>
<organism evidence="1 2">
    <name type="scientific">Phreatobacter oligotrophus</name>
    <dbReference type="NCBI Taxonomy" id="1122261"/>
    <lineage>
        <taxon>Bacteria</taxon>
        <taxon>Pseudomonadati</taxon>
        <taxon>Pseudomonadota</taxon>
        <taxon>Alphaproteobacteria</taxon>
        <taxon>Hyphomicrobiales</taxon>
        <taxon>Phreatobacteraceae</taxon>
        <taxon>Phreatobacter</taxon>
    </lineage>
</organism>
<proteinExistence type="predicted"/>
<name>A0A2T4ZIW7_9HYPH</name>
<reference evidence="1 2" key="1">
    <citation type="submission" date="2018-04" db="EMBL/GenBank/DDBJ databases">
        <title>Genomic Encyclopedia of Archaeal and Bacterial Type Strains, Phase II (KMG-II): from individual species to whole genera.</title>
        <authorList>
            <person name="Goeker M."/>
        </authorList>
    </citation>
    <scope>NUCLEOTIDE SEQUENCE [LARGE SCALE GENOMIC DNA]</scope>
    <source>
        <strain evidence="1 2">DSM 25521</strain>
    </source>
</reference>
<dbReference type="Proteomes" id="UP000241808">
    <property type="component" value="Unassembled WGS sequence"/>
</dbReference>
<dbReference type="EMBL" id="PZZL01000001">
    <property type="protein sequence ID" value="PTM61925.1"/>
    <property type="molecule type" value="Genomic_DNA"/>
</dbReference>
<keyword evidence="2" id="KW-1185">Reference proteome</keyword>
<evidence type="ECO:0000313" key="2">
    <source>
        <dbReference type="Proteomes" id="UP000241808"/>
    </source>
</evidence>